<gene>
    <name evidence="2" type="ORF">PDIGIT_LOCUS8632</name>
</gene>
<protein>
    <submittedName>
        <fullName evidence="2">Uncharacterized protein</fullName>
    </submittedName>
</protein>
<keyword evidence="3" id="KW-1185">Reference proteome</keyword>
<comment type="caution">
    <text evidence="2">The sequence shown here is derived from an EMBL/GenBank/DDBJ whole genome shotgun (WGS) entry which is preliminary data.</text>
</comment>
<keyword evidence="1" id="KW-0472">Membrane</keyword>
<proteinExistence type="predicted"/>
<feature type="transmembrane region" description="Helical" evidence="1">
    <location>
        <begin position="38"/>
        <end position="62"/>
    </location>
</feature>
<sequence length="185" mass="20832">MGRVAWNHTHWYNRTAVKVLAATHAQQDSLEETSRAKLYSYGAPQFAPCLYAVLLFGITVVLRRIQLYSVPITSFPLTAFLVPILHALDKRSKTPQKEHTADFFGSTTLAFSSPTAEISAQPDVYDCDTKLDVCSRLRIAIWLRVSIVLMTGASLTSRTEAQLSIFVILRKLDTTQTPRYKMTTY</sequence>
<dbReference type="Proteomes" id="UP001152607">
    <property type="component" value="Unassembled WGS sequence"/>
</dbReference>
<evidence type="ECO:0000256" key="1">
    <source>
        <dbReference type="SAM" id="Phobius"/>
    </source>
</evidence>
<dbReference type="AlphaFoldDB" id="A0A9W4UJT6"/>
<dbReference type="EMBL" id="CAOQHR010000005">
    <property type="protein sequence ID" value="CAI6335548.1"/>
    <property type="molecule type" value="Genomic_DNA"/>
</dbReference>
<evidence type="ECO:0000313" key="3">
    <source>
        <dbReference type="Proteomes" id="UP001152607"/>
    </source>
</evidence>
<accession>A0A9W4UJT6</accession>
<keyword evidence="1" id="KW-0812">Transmembrane</keyword>
<keyword evidence="1" id="KW-1133">Transmembrane helix</keyword>
<feature type="transmembrane region" description="Helical" evidence="1">
    <location>
        <begin position="68"/>
        <end position="88"/>
    </location>
</feature>
<reference evidence="2" key="1">
    <citation type="submission" date="2023-01" db="EMBL/GenBank/DDBJ databases">
        <authorList>
            <person name="Van Ghelder C."/>
            <person name="Rancurel C."/>
        </authorList>
    </citation>
    <scope>NUCLEOTIDE SEQUENCE</scope>
    <source>
        <strain evidence="2">CNCM I-4278</strain>
    </source>
</reference>
<evidence type="ECO:0000313" key="2">
    <source>
        <dbReference type="EMBL" id="CAI6335548.1"/>
    </source>
</evidence>
<name>A0A9W4UJT6_9PLEO</name>
<organism evidence="2 3">
    <name type="scientific">Periconia digitata</name>
    <dbReference type="NCBI Taxonomy" id="1303443"/>
    <lineage>
        <taxon>Eukaryota</taxon>
        <taxon>Fungi</taxon>
        <taxon>Dikarya</taxon>
        <taxon>Ascomycota</taxon>
        <taxon>Pezizomycotina</taxon>
        <taxon>Dothideomycetes</taxon>
        <taxon>Pleosporomycetidae</taxon>
        <taxon>Pleosporales</taxon>
        <taxon>Massarineae</taxon>
        <taxon>Periconiaceae</taxon>
        <taxon>Periconia</taxon>
    </lineage>
</organism>